<dbReference type="EMBL" id="CAJVPU010021667">
    <property type="protein sequence ID" value="CAG8682165.1"/>
    <property type="molecule type" value="Genomic_DNA"/>
</dbReference>
<organism evidence="1 2">
    <name type="scientific">Dentiscutata heterogama</name>
    <dbReference type="NCBI Taxonomy" id="1316150"/>
    <lineage>
        <taxon>Eukaryota</taxon>
        <taxon>Fungi</taxon>
        <taxon>Fungi incertae sedis</taxon>
        <taxon>Mucoromycota</taxon>
        <taxon>Glomeromycotina</taxon>
        <taxon>Glomeromycetes</taxon>
        <taxon>Diversisporales</taxon>
        <taxon>Gigasporaceae</taxon>
        <taxon>Dentiscutata</taxon>
    </lineage>
</organism>
<feature type="non-terminal residue" evidence="1">
    <location>
        <position position="59"/>
    </location>
</feature>
<proteinExistence type="predicted"/>
<evidence type="ECO:0000313" key="1">
    <source>
        <dbReference type="EMBL" id="CAG8682165.1"/>
    </source>
</evidence>
<dbReference type="Proteomes" id="UP000789702">
    <property type="component" value="Unassembled WGS sequence"/>
</dbReference>
<sequence>MVAEMIAETFAEMVAKTVAELVAGMFANVLLDLELHSRTLMVHSQGLILMTQFCSPPLV</sequence>
<name>A0ACA9NXF9_9GLOM</name>
<reference evidence="1" key="1">
    <citation type="submission" date="2021-06" db="EMBL/GenBank/DDBJ databases">
        <authorList>
            <person name="Kallberg Y."/>
            <person name="Tangrot J."/>
            <person name="Rosling A."/>
        </authorList>
    </citation>
    <scope>NUCLEOTIDE SEQUENCE</scope>
    <source>
        <strain evidence="1">IL203A</strain>
    </source>
</reference>
<comment type="caution">
    <text evidence="1">The sequence shown here is derived from an EMBL/GenBank/DDBJ whole genome shotgun (WGS) entry which is preliminary data.</text>
</comment>
<keyword evidence="2" id="KW-1185">Reference proteome</keyword>
<evidence type="ECO:0000313" key="2">
    <source>
        <dbReference type="Proteomes" id="UP000789702"/>
    </source>
</evidence>
<protein>
    <submittedName>
        <fullName evidence="1">6651_t:CDS:1</fullName>
    </submittedName>
</protein>
<gene>
    <name evidence="1" type="ORF">DHETER_LOCUS10713</name>
</gene>
<accession>A0ACA9NXF9</accession>